<dbReference type="Gene3D" id="1.10.10.60">
    <property type="entry name" value="Homeodomain-like"/>
    <property type="match status" value="1"/>
</dbReference>
<dbReference type="RefSeq" id="WP_184868090.1">
    <property type="nucleotide sequence ID" value="NZ_BAAAWY010000016.1"/>
</dbReference>
<dbReference type="SUPFAM" id="SSF48498">
    <property type="entry name" value="Tetracyclin repressor-like, C-terminal domain"/>
    <property type="match status" value="1"/>
</dbReference>
<dbReference type="GO" id="GO:0003677">
    <property type="term" value="F:DNA binding"/>
    <property type="evidence" value="ECO:0007669"/>
    <property type="project" value="UniProtKB-UniRule"/>
</dbReference>
<sequence>MRHKEFDPAVALDQAMVLFWDTGYEATSVQDLTEKLGIGRRSLYDTFGDKHSLFMQSLRHYAETEARRVWEAVERAADAREGVRVLLGAGLSQSSRGTGCLVVNTATEVGPRDGDAAEFVEQHLGGVRSALTDLVRRGQGEGSIANPAAPEVLASVLFTAWLGLRVGVRAGLSRRRLERDLSDILSLLDRA</sequence>
<evidence type="ECO:0000256" key="2">
    <source>
        <dbReference type="ARBA" id="ARBA00023125"/>
    </source>
</evidence>
<evidence type="ECO:0000259" key="5">
    <source>
        <dbReference type="PROSITE" id="PS50977"/>
    </source>
</evidence>
<evidence type="ECO:0000256" key="3">
    <source>
        <dbReference type="ARBA" id="ARBA00023163"/>
    </source>
</evidence>
<proteinExistence type="predicted"/>
<keyword evidence="1" id="KW-0805">Transcription regulation</keyword>
<dbReference type="PANTHER" id="PTHR47506">
    <property type="entry name" value="TRANSCRIPTIONAL REGULATORY PROTEIN"/>
    <property type="match status" value="1"/>
</dbReference>
<keyword evidence="3" id="KW-0804">Transcription</keyword>
<organism evidence="6 7">
    <name type="scientific">Kutzneria kofuensis</name>
    <dbReference type="NCBI Taxonomy" id="103725"/>
    <lineage>
        <taxon>Bacteria</taxon>
        <taxon>Bacillati</taxon>
        <taxon>Actinomycetota</taxon>
        <taxon>Actinomycetes</taxon>
        <taxon>Pseudonocardiales</taxon>
        <taxon>Pseudonocardiaceae</taxon>
        <taxon>Kutzneria</taxon>
    </lineage>
</organism>
<name>A0A7W9KR17_9PSEU</name>
<dbReference type="InterPro" id="IPR036271">
    <property type="entry name" value="Tet_transcr_reg_TetR-rel_C_sf"/>
</dbReference>
<dbReference type="Gene3D" id="1.10.357.10">
    <property type="entry name" value="Tetracycline Repressor, domain 2"/>
    <property type="match status" value="1"/>
</dbReference>
<protein>
    <submittedName>
        <fullName evidence="6">TetR/AcrR family transcriptional repressor of nem operon</fullName>
    </submittedName>
</protein>
<evidence type="ECO:0000313" key="7">
    <source>
        <dbReference type="Proteomes" id="UP000585638"/>
    </source>
</evidence>
<dbReference type="EMBL" id="JACHIR010000001">
    <property type="protein sequence ID" value="MBB5896434.1"/>
    <property type="molecule type" value="Genomic_DNA"/>
</dbReference>
<dbReference type="PROSITE" id="PS50977">
    <property type="entry name" value="HTH_TETR_2"/>
    <property type="match status" value="1"/>
</dbReference>
<comment type="caution">
    <text evidence="6">The sequence shown here is derived from an EMBL/GenBank/DDBJ whole genome shotgun (WGS) entry which is preliminary data.</text>
</comment>
<evidence type="ECO:0000313" key="6">
    <source>
        <dbReference type="EMBL" id="MBB5896434.1"/>
    </source>
</evidence>
<evidence type="ECO:0000256" key="1">
    <source>
        <dbReference type="ARBA" id="ARBA00023015"/>
    </source>
</evidence>
<keyword evidence="2 4" id="KW-0238">DNA-binding</keyword>
<dbReference type="Pfam" id="PF00440">
    <property type="entry name" value="TetR_N"/>
    <property type="match status" value="1"/>
</dbReference>
<keyword evidence="7" id="KW-1185">Reference proteome</keyword>
<dbReference type="InterPro" id="IPR001647">
    <property type="entry name" value="HTH_TetR"/>
</dbReference>
<dbReference type="Proteomes" id="UP000585638">
    <property type="component" value="Unassembled WGS sequence"/>
</dbReference>
<dbReference type="PANTHER" id="PTHR47506:SF1">
    <property type="entry name" value="HTH-TYPE TRANSCRIPTIONAL REGULATOR YJDC"/>
    <property type="match status" value="1"/>
</dbReference>
<gene>
    <name evidence="6" type="ORF">BJ998_007630</name>
</gene>
<dbReference type="InterPro" id="IPR009057">
    <property type="entry name" value="Homeodomain-like_sf"/>
</dbReference>
<dbReference type="SUPFAM" id="SSF46689">
    <property type="entry name" value="Homeodomain-like"/>
    <property type="match status" value="1"/>
</dbReference>
<feature type="domain" description="HTH tetR-type" evidence="5">
    <location>
        <begin position="5"/>
        <end position="65"/>
    </location>
</feature>
<feature type="DNA-binding region" description="H-T-H motif" evidence="4">
    <location>
        <begin position="28"/>
        <end position="47"/>
    </location>
</feature>
<reference evidence="6 7" key="1">
    <citation type="submission" date="2020-08" db="EMBL/GenBank/DDBJ databases">
        <title>Sequencing the genomes of 1000 actinobacteria strains.</title>
        <authorList>
            <person name="Klenk H.-P."/>
        </authorList>
    </citation>
    <scope>NUCLEOTIDE SEQUENCE [LARGE SCALE GENOMIC DNA]</scope>
    <source>
        <strain evidence="6 7">DSM 43851</strain>
    </source>
</reference>
<accession>A0A7W9KR17</accession>
<dbReference type="AlphaFoldDB" id="A0A7W9KR17"/>
<dbReference type="InterPro" id="IPR011075">
    <property type="entry name" value="TetR_C"/>
</dbReference>
<dbReference type="Pfam" id="PF16925">
    <property type="entry name" value="TetR_C_13"/>
    <property type="match status" value="1"/>
</dbReference>
<evidence type="ECO:0000256" key="4">
    <source>
        <dbReference type="PROSITE-ProRule" id="PRU00335"/>
    </source>
</evidence>